<evidence type="ECO:0000256" key="6">
    <source>
        <dbReference type="PROSITE-ProRule" id="PRU00708"/>
    </source>
</evidence>
<dbReference type="PROSITE" id="PS51375">
    <property type="entry name" value="PPR"/>
    <property type="match status" value="1"/>
</dbReference>
<sequence length="634" mass="71114">MLALRRASIHLKNRGLSSGTARVSCLKADIARCYLENHNVGIIEPRGIVFDELVSSTRFYNSSSSSSKPSMAMRTFSSQAGAKNTGEEDDDLEDAFSELETPHDVVQQDSSVDEKDDESISESELSENDNAENELETLDTDADVVEERSPKTRATSSMTKAILAAPALPVSKVLDKWVDEGNEVTRTDVSLTMLHLRRGRRYVKALQVNIIIIIIICSLSEWLESTKRLEFLESNYASRVDLIAKVRGIFKAEEYIQQIPESFRGELAYRTLLANCVSATNVKKSEEVFNKMKNLGYPLTCFSCNQLLILYKRTDKKKIADVLLLMEKENIKPSLFTYQILVDVKGQSKDIDGMEQIVETMKNEGLEPSAQIQTTLARHYAASGGKDKAEAVLKDLEGDNYKKNRWVFRFILPIYASLGREDEVDRLWKVCEPNPRLAECLAAIESYGQLKKIEKAEAAFEKMVKILKRPSSKHFAALLNVYANNKMLEKGKDLVKRMAESGGTMVGPLTWDALVKLYVGAGEVEKADSILEKATKQKKAKPLFASYFAILDQYAKRGDIHNAEKTFLNMRQAGYVSRLKPYQALLHAYIIAKKPAYGFSERMKADNIFPSKGLAGQLARVDAFRKSAVSDLLE</sequence>
<protein>
    <recommendedName>
        <fullName evidence="10">Pentatricopeptide repeat-containing protein</fullName>
    </recommendedName>
</protein>
<dbReference type="PANTHER" id="PTHR45717">
    <property type="entry name" value="OS12G0527900 PROTEIN"/>
    <property type="match status" value="1"/>
</dbReference>
<dbReference type="FunFam" id="1.25.40.10:FF:000394">
    <property type="entry name" value="Pentatricopeptide repeat-containing protein, mitochondrial"/>
    <property type="match status" value="1"/>
</dbReference>
<feature type="compositionally biased region" description="Acidic residues" evidence="7">
    <location>
        <begin position="114"/>
        <end position="144"/>
    </location>
</feature>
<feature type="repeat" description="PPR" evidence="6">
    <location>
        <begin position="334"/>
        <end position="368"/>
    </location>
</feature>
<evidence type="ECO:0000256" key="5">
    <source>
        <dbReference type="ARBA" id="ARBA00023128"/>
    </source>
</evidence>
<reference evidence="8" key="1">
    <citation type="submission" date="2019-10" db="EMBL/GenBank/DDBJ databases">
        <authorList>
            <person name="Zhang R."/>
            <person name="Pan Y."/>
            <person name="Wang J."/>
            <person name="Ma R."/>
            <person name="Yu S."/>
        </authorList>
    </citation>
    <scope>NUCLEOTIDE SEQUENCE</scope>
    <source>
        <strain evidence="8">LA-IB0</strain>
        <tissue evidence="8">Leaf</tissue>
    </source>
</reference>
<dbReference type="GO" id="GO:0003729">
    <property type="term" value="F:mRNA binding"/>
    <property type="evidence" value="ECO:0007669"/>
    <property type="project" value="UniProtKB-ARBA"/>
</dbReference>
<name>A0AAV6WLF0_9LAMI</name>
<evidence type="ECO:0008006" key="10">
    <source>
        <dbReference type="Google" id="ProtNLM"/>
    </source>
</evidence>
<dbReference type="AlphaFoldDB" id="A0AAV6WLF0"/>
<feature type="compositionally biased region" description="Acidic residues" evidence="7">
    <location>
        <begin position="87"/>
        <end position="97"/>
    </location>
</feature>
<dbReference type="GO" id="GO:0005739">
    <property type="term" value="C:mitochondrion"/>
    <property type="evidence" value="ECO:0007669"/>
    <property type="project" value="UniProtKB-SubCell"/>
</dbReference>
<dbReference type="PANTHER" id="PTHR45717:SF15">
    <property type="entry name" value="AGL218WP"/>
    <property type="match status" value="1"/>
</dbReference>
<dbReference type="InterPro" id="IPR011990">
    <property type="entry name" value="TPR-like_helical_dom_sf"/>
</dbReference>
<keyword evidence="4" id="KW-0809">Transit peptide</keyword>
<dbReference type="Pfam" id="PF13812">
    <property type="entry name" value="PPR_3"/>
    <property type="match status" value="1"/>
</dbReference>
<keyword evidence="9" id="KW-1185">Reference proteome</keyword>
<organism evidence="8 9">
    <name type="scientific">Buddleja alternifolia</name>
    <dbReference type="NCBI Taxonomy" id="168488"/>
    <lineage>
        <taxon>Eukaryota</taxon>
        <taxon>Viridiplantae</taxon>
        <taxon>Streptophyta</taxon>
        <taxon>Embryophyta</taxon>
        <taxon>Tracheophyta</taxon>
        <taxon>Spermatophyta</taxon>
        <taxon>Magnoliopsida</taxon>
        <taxon>eudicotyledons</taxon>
        <taxon>Gunneridae</taxon>
        <taxon>Pentapetalae</taxon>
        <taxon>asterids</taxon>
        <taxon>lamiids</taxon>
        <taxon>Lamiales</taxon>
        <taxon>Scrophulariaceae</taxon>
        <taxon>Buddlejeae</taxon>
        <taxon>Buddleja</taxon>
    </lineage>
</organism>
<dbReference type="Pfam" id="PF01535">
    <property type="entry name" value="PPR"/>
    <property type="match status" value="4"/>
</dbReference>
<evidence type="ECO:0000256" key="4">
    <source>
        <dbReference type="ARBA" id="ARBA00022946"/>
    </source>
</evidence>
<comment type="caution">
    <text evidence="8">The sequence shown here is derived from an EMBL/GenBank/DDBJ whole genome shotgun (WGS) entry which is preliminary data.</text>
</comment>
<keyword evidence="3" id="KW-0677">Repeat</keyword>
<comment type="subcellular location">
    <subcellularLocation>
        <location evidence="1">Mitochondrion</location>
    </subcellularLocation>
</comment>
<dbReference type="EMBL" id="WHWC01000016">
    <property type="protein sequence ID" value="KAG8367825.1"/>
    <property type="molecule type" value="Genomic_DNA"/>
</dbReference>
<keyword evidence="5" id="KW-0496">Mitochondrion</keyword>
<feature type="region of interest" description="Disordered" evidence="7">
    <location>
        <begin position="61"/>
        <end position="157"/>
    </location>
</feature>
<comment type="similarity">
    <text evidence="2">Belongs to the PPR family. P subfamily.</text>
</comment>
<dbReference type="FunFam" id="1.25.40.10:FF:000744">
    <property type="entry name" value="Pentatricopeptide repeat-containing protein, mitochondrial"/>
    <property type="match status" value="1"/>
</dbReference>
<evidence type="ECO:0000256" key="2">
    <source>
        <dbReference type="ARBA" id="ARBA00007626"/>
    </source>
</evidence>
<evidence type="ECO:0000256" key="7">
    <source>
        <dbReference type="SAM" id="MobiDB-lite"/>
    </source>
</evidence>
<proteinExistence type="inferred from homology"/>
<feature type="compositionally biased region" description="Low complexity" evidence="7">
    <location>
        <begin position="61"/>
        <end position="70"/>
    </location>
</feature>
<dbReference type="SUPFAM" id="SSF81901">
    <property type="entry name" value="HCP-like"/>
    <property type="match status" value="1"/>
</dbReference>
<evidence type="ECO:0000313" key="8">
    <source>
        <dbReference type="EMBL" id="KAG8367825.1"/>
    </source>
</evidence>
<evidence type="ECO:0000313" key="9">
    <source>
        <dbReference type="Proteomes" id="UP000826271"/>
    </source>
</evidence>
<dbReference type="InterPro" id="IPR002885">
    <property type="entry name" value="PPR_rpt"/>
</dbReference>
<gene>
    <name evidence="8" type="ORF">BUALT_Bualt16G0112900</name>
</gene>
<accession>A0AAV6WLF0</accession>
<dbReference type="Proteomes" id="UP000826271">
    <property type="component" value="Unassembled WGS sequence"/>
</dbReference>
<evidence type="ECO:0000256" key="3">
    <source>
        <dbReference type="ARBA" id="ARBA00022737"/>
    </source>
</evidence>
<evidence type="ECO:0000256" key="1">
    <source>
        <dbReference type="ARBA" id="ARBA00004173"/>
    </source>
</evidence>
<dbReference type="Gene3D" id="1.25.40.10">
    <property type="entry name" value="Tetratricopeptide repeat domain"/>
    <property type="match status" value="2"/>
</dbReference>